<evidence type="ECO:0000313" key="2">
    <source>
        <dbReference type="Proteomes" id="UP001497700"/>
    </source>
</evidence>
<name>A0ACB9Z1T9_9PEZI</name>
<reference evidence="1 2" key="1">
    <citation type="journal article" date="2022" name="New Phytol.">
        <title>Ecological generalism drives hyperdiversity of secondary metabolite gene clusters in xylarialean endophytes.</title>
        <authorList>
            <person name="Franco M.E.E."/>
            <person name="Wisecaver J.H."/>
            <person name="Arnold A.E."/>
            <person name="Ju Y.M."/>
            <person name="Slot J.C."/>
            <person name="Ahrendt S."/>
            <person name="Moore L.P."/>
            <person name="Eastman K.E."/>
            <person name="Scott K."/>
            <person name="Konkel Z."/>
            <person name="Mondo S.J."/>
            <person name="Kuo A."/>
            <person name="Hayes R.D."/>
            <person name="Haridas S."/>
            <person name="Andreopoulos B."/>
            <person name="Riley R."/>
            <person name="LaButti K."/>
            <person name="Pangilinan J."/>
            <person name="Lipzen A."/>
            <person name="Amirebrahimi M."/>
            <person name="Yan J."/>
            <person name="Adam C."/>
            <person name="Keymanesh K."/>
            <person name="Ng V."/>
            <person name="Louie K."/>
            <person name="Northen T."/>
            <person name="Drula E."/>
            <person name="Henrissat B."/>
            <person name="Hsieh H.M."/>
            <person name="Youens-Clark K."/>
            <person name="Lutzoni F."/>
            <person name="Miadlikowska J."/>
            <person name="Eastwood D.C."/>
            <person name="Hamelin R.C."/>
            <person name="Grigoriev I.V."/>
            <person name="U'Ren J.M."/>
        </authorList>
    </citation>
    <scope>NUCLEOTIDE SEQUENCE [LARGE SCALE GENOMIC DNA]</scope>
    <source>
        <strain evidence="1 2">CBS 119005</strain>
    </source>
</reference>
<organism evidence="1 2">
    <name type="scientific">Hypoxylon rubiginosum</name>
    <dbReference type="NCBI Taxonomy" id="110542"/>
    <lineage>
        <taxon>Eukaryota</taxon>
        <taxon>Fungi</taxon>
        <taxon>Dikarya</taxon>
        <taxon>Ascomycota</taxon>
        <taxon>Pezizomycotina</taxon>
        <taxon>Sordariomycetes</taxon>
        <taxon>Xylariomycetidae</taxon>
        <taxon>Xylariales</taxon>
        <taxon>Hypoxylaceae</taxon>
        <taxon>Hypoxylon</taxon>
    </lineage>
</organism>
<accession>A0ACB9Z1T9</accession>
<comment type="caution">
    <text evidence="1">The sequence shown here is derived from an EMBL/GenBank/DDBJ whole genome shotgun (WGS) entry which is preliminary data.</text>
</comment>
<dbReference type="Proteomes" id="UP001497700">
    <property type="component" value="Unassembled WGS sequence"/>
</dbReference>
<proteinExistence type="predicted"/>
<evidence type="ECO:0000313" key="1">
    <source>
        <dbReference type="EMBL" id="KAI4865331.1"/>
    </source>
</evidence>
<dbReference type="EMBL" id="MU393473">
    <property type="protein sequence ID" value="KAI4865331.1"/>
    <property type="molecule type" value="Genomic_DNA"/>
</dbReference>
<gene>
    <name evidence="1" type="ORF">F4820DRAFT_420568</name>
</gene>
<protein>
    <submittedName>
        <fullName evidence="1">Uncharacterized protein</fullName>
    </submittedName>
</protein>
<sequence length="162" mass="17571">MKATLASLLVAFLPALTVVSALPDPNSSTVVDYSTQGISVSCSNIRLTHSRYLFAECLEIPAWRSSPAAVISASLDLDECFANYEGNLVYAYRNGHYSGSCACDAVGLNNATLSCICDGNENYSAFDLNNWHYIQNNLGILNCMPVPAIKPRMPKRYTSFAA</sequence>
<keyword evidence="2" id="KW-1185">Reference proteome</keyword>